<accession>A0A9N9C316</accession>
<feature type="non-terminal residue" evidence="1">
    <location>
        <position position="41"/>
    </location>
</feature>
<reference evidence="1" key="1">
    <citation type="submission" date="2021-06" db="EMBL/GenBank/DDBJ databases">
        <authorList>
            <person name="Kallberg Y."/>
            <person name="Tangrot J."/>
            <person name="Rosling A."/>
        </authorList>
    </citation>
    <scope>NUCLEOTIDE SEQUENCE</scope>
    <source>
        <strain evidence="1">IA702</strain>
    </source>
</reference>
<dbReference type="Proteomes" id="UP000789572">
    <property type="component" value="Unassembled WGS sequence"/>
</dbReference>
<comment type="caution">
    <text evidence="1">The sequence shown here is derived from an EMBL/GenBank/DDBJ whole genome shotgun (WGS) entry which is preliminary data.</text>
</comment>
<dbReference type="Gene3D" id="1.20.5.110">
    <property type="match status" value="1"/>
</dbReference>
<name>A0A9N9C316_9GLOM</name>
<evidence type="ECO:0000313" key="2">
    <source>
        <dbReference type="Proteomes" id="UP000789572"/>
    </source>
</evidence>
<dbReference type="AlphaFoldDB" id="A0A9N9C316"/>
<dbReference type="EMBL" id="CAJVPJ010001343">
    <property type="protein sequence ID" value="CAG8587325.1"/>
    <property type="molecule type" value="Genomic_DNA"/>
</dbReference>
<proteinExistence type="predicted"/>
<organism evidence="1 2">
    <name type="scientific">Paraglomus occultum</name>
    <dbReference type="NCBI Taxonomy" id="144539"/>
    <lineage>
        <taxon>Eukaryota</taxon>
        <taxon>Fungi</taxon>
        <taxon>Fungi incertae sedis</taxon>
        <taxon>Mucoromycota</taxon>
        <taxon>Glomeromycotina</taxon>
        <taxon>Glomeromycetes</taxon>
        <taxon>Paraglomerales</taxon>
        <taxon>Paraglomeraceae</taxon>
        <taxon>Paraglomus</taxon>
    </lineage>
</organism>
<protein>
    <submittedName>
        <fullName evidence="1">2097_t:CDS:1</fullName>
    </submittedName>
</protein>
<gene>
    <name evidence="1" type="ORF">POCULU_LOCUS6791</name>
</gene>
<evidence type="ECO:0000313" key="1">
    <source>
        <dbReference type="EMBL" id="CAG8587325.1"/>
    </source>
</evidence>
<keyword evidence="2" id="KW-1185">Reference proteome</keyword>
<sequence>MNAKIGRVEARIDGVERRMGRIEVKMDVLDKKMERRMENGR</sequence>